<evidence type="ECO:0000313" key="1">
    <source>
        <dbReference type="EMBL" id="NOU76012.1"/>
    </source>
</evidence>
<sequence length="92" mass="10132">PAKPVLSNDNWDGDGNFKTIMNMWWGTNGTTYHLYENGVLIDTQTLLDKTPTAQSAVTTIANRAIGTYEYRAELVNHAGAVSSDKMIVKVTK</sequence>
<evidence type="ECO:0008006" key="3">
    <source>
        <dbReference type="Google" id="ProtNLM"/>
    </source>
</evidence>
<feature type="non-terminal residue" evidence="1">
    <location>
        <position position="1"/>
    </location>
</feature>
<evidence type="ECO:0000313" key="2">
    <source>
        <dbReference type="Proteomes" id="UP000616779"/>
    </source>
</evidence>
<comment type="caution">
    <text evidence="1">The sequence shown here is derived from an EMBL/GenBank/DDBJ whole genome shotgun (WGS) entry which is preliminary data.</text>
</comment>
<dbReference type="InterPro" id="IPR014756">
    <property type="entry name" value="Ig_E-set"/>
</dbReference>
<name>A0ABX1Y565_9BACL</name>
<organism evidence="1 2">
    <name type="scientific">Paenibacillus phytorum</name>
    <dbReference type="NCBI Taxonomy" id="2654977"/>
    <lineage>
        <taxon>Bacteria</taxon>
        <taxon>Bacillati</taxon>
        <taxon>Bacillota</taxon>
        <taxon>Bacilli</taxon>
        <taxon>Bacillales</taxon>
        <taxon>Paenibacillaceae</taxon>
        <taxon>Paenibacillus</taxon>
    </lineage>
</organism>
<gene>
    <name evidence="1" type="ORF">GC098_32480</name>
</gene>
<dbReference type="SUPFAM" id="SSF81296">
    <property type="entry name" value="E set domains"/>
    <property type="match status" value="1"/>
</dbReference>
<accession>A0ABX1Y565</accession>
<proteinExistence type="predicted"/>
<dbReference type="EMBL" id="WHOA01000237">
    <property type="protein sequence ID" value="NOU76012.1"/>
    <property type="molecule type" value="Genomic_DNA"/>
</dbReference>
<dbReference type="RefSeq" id="WP_171648180.1">
    <property type="nucleotide sequence ID" value="NZ_WHOA01000237.1"/>
</dbReference>
<keyword evidence="2" id="KW-1185">Reference proteome</keyword>
<dbReference type="InterPro" id="IPR013783">
    <property type="entry name" value="Ig-like_fold"/>
</dbReference>
<dbReference type="Gene3D" id="2.60.40.10">
    <property type="entry name" value="Immunoglobulins"/>
    <property type="match status" value="1"/>
</dbReference>
<protein>
    <recommendedName>
        <fullName evidence="3">Chitinase A N-terminal domain-containing protein</fullName>
    </recommendedName>
</protein>
<reference evidence="1 2" key="1">
    <citation type="submission" date="2019-10" db="EMBL/GenBank/DDBJ databases">
        <title>Description of Paenibacillus terrestris sp. nov.</title>
        <authorList>
            <person name="Carlier A."/>
            <person name="Qi S."/>
        </authorList>
    </citation>
    <scope>NUCLEOTIDE SEQUENCE [LARGE SCALE GENOMIC DNA]</scope>
    <source>
        <strain evidence="1 2">LMG 31458</strain>
    </source>
</reference>
<dbReference type="Proteomes" id="UP000616779">
    <property type="component" value="Unassembled WGS sequence"/>
</dbReference>